<dbReference type="EMBL" id="KC153978">
    <property type="protein sequence ID" value="AGA63782.1"/>
    <property type="molecule type" value="Genomic_DNA"/>
</dbReference>
<dbReference type="GeneID" id="15329129"/>
<keyword evidence="1" id="KW-0934">Plastid</keyword>
<name>M4IV57_CALTB</name>
<proteinExistence type="predicted"/>
<gene>
    <name evidence="1" type="primary">ORF172</name>
</gene>
<dbReference type="RefSeq" id="YP_007878171.1">
    <property type="nucleotide sequence ID" value="NC_021075.1"/>
</dbReference>
<reference evidence="1" key="1">
    <citation type="journal article" date="2013" name="PLoS ONE">
        <title>Evolution of red algal plastid genomes: ancient architectures, introns, horizontal gene transfer, and taxonomic utility of plastid markers.</title>
        <authorList>
            <person name="Janouskovec J."/>
            <person name="Liu S.-L."/>
            <person name="Martone P.T."/>
            <person name="Carre W."/>
            <person name="Leblanc C."/>
            <person name="Collen J."/>
            <person name="Keeling P.J."/>
        </authorList>
    </citation>
    <scope>NUCLEOTIDE SEQUENCE</scope>
</reference>
<protein>
    <submittedName>
        <fullName evidence="1">Conserved hypothetical plastid protein</fullName>
    </submittedName>
</protein>
<evidence type="ECO:0000313" key="1">
    <source>
        <dbReference type="EMBL" id="AGA63782.1"/>
    </source>
</evidence>
<geneLocation type="chloroplast" evidence="1"/>
<accession>M4IV57</accession>
<organism evidence="1">
    <name type="scientific">Calliarthron tuberculosum</name>
    <name type="common">Coralline red alga</name>
    <name type="synonym">Corallina tuberculosa</name>
    <dbReference type="NCBI Taxonomy" id="48942"/>
    <lineage>
        <taxon>Eukaryota</taxon>
        <taxon>Rhodophyta</taxon>
        <taxon>Florideophyceae</taxon>
        <taxon>Corallinophycidae</taxon>
        <taxon>Corallinales</taxon>
        <taxon>Corallinaceae</taxon>
        <taxon>Corallinoideae</taxon>
        <taxon>Calliarthron</taxon>
    </lineage>
</organism>
<keyword evidence="1" id="KW-0150">Chloroplast</keyword>
<dbReference type="AlphaFoldDB" id="M4IV57"/>
<sequence length="172" mass="21090">MTDSRYKEKKLLNLLICLESLDLYNEDNKNKYMNQELENIKELIYSYKKNTYCNQNKSNYNNPQQLMLLNIIHEIISRKDVQHKIVRILNNYYLIKESSSNNENELSFITYQYLNRFIYKYQNRYYHDAKYQNHNKKVKHQEILGIGILNLYLLYKSLSQENTYFLYQYLTT</sequence>